<dbReference type="Pfam" id="PF14269">
    <property type="entry name" value="Arylsulfotran_2"/>
    <property type="match status" value="1"/>
</dbReference>
<accession>A0A9P4XVW7</accession>
<dbReference type="InterPro" id="IPR011047">
    <property type="entry name" value="Quinoprotein_ADH-like_sf"/>
</dbReference>
<dbReference type="Proteomes" id="UP000803844">
    <property type="component" value="Unassembled WGS sequence"/>
</dbReference>
<comment type="caution">
    <text evidence="1">The sequence shown here is derived from an EMBL/GenBank/DDBJ whole genome shotgun (WGS) entry which is preliminary data.</text>
</comment>
<organism evidence="1 2">
    <name type="scientific">Cryphonectria parasitica (strain ATCC 38755 / EP155)</name>
    <dbReference type="NCBI Taxonomy" id="660469"/>
    <lineage>
        <taxon>Eukaryota</taxon>
        <taxon>Fungi</taxon>
        <taxon>Dikarya</taxon>
        <taxon>Ascomycota</taxon>
        <taxon>Pezizomycotina</taxon>
        <taxon>Sordariomycetes</taxon>
        <taxon>Sordariomycetidae</taxon>
        <taxon>Diaporthales</taxon>
        <taxon>Cryphonectriaceae</taxon>
        <taxon>Cryphonectria-Endothia species complex</taxon>
        <taxon>Cryphonectria</taxon>
    </lineage>
</organism>
<dbReference type="SUPFAM" id="SSF50998">
    <property type="entry name" value="Quinoprotein alcohol dehydrogenase-like"/>
    <property type="match status" value="1"/>
</dbReference>
<dbReference type="GeneID" id="63832918"/>
<feature type="non-terminal residue" evidence="1">
    <location>
        <position position="1"/>
    </location>
</feature>
<dbReference type="PANTHER" id="PTHR35340">
    <property type="entry name" value="PQQ ENZYME REPEAT PROTEIN-RELATED"/>
    <property type="match status" value="1"/>
</dbReference>
<dbReference type="AlphaFoldDB" id="A0A9P4XVW7"/>
<sequence length="493" mass="55498">YDWGLYGLWPRTWFTTFDLGAPRLNFLKWNDACVDGFFLFALRGSYVAHSGPVILDARGNLIWMTAETFGEDGQDITDFKIQTYKENLYITFWAGSDGAEHQYGMGSYYMLDETYKVVKTVKAVETRGQDLKGDLHDFLITSQDTALLTVYHRQPADLSALGGPQDGWILDSIFQEVDMETGELLFEWRASEHIPVEDGMRTYMKSSDHGRDPGAGFDYFHINSIDKDHRGNYIISGRHTHQIICINPDGETVWILGGKENMFTDLSGGRATDFSWQHHARWYGNDTLTLFDNAKSPYGGRRYTGDHSRGLVLQIDADALTARLVHDYHDPAHPKLAKSQGSVQVLEGGSGNVLVDYGFYPTVTEFSAGGEVLCDVRLAPWLIWHLGMVTSYRGFKTTQWVGRPWYSPVTSLSPSEGVLYVSWNGATEVRSWVLQGADSDGVRDNVFEDLDVQAKDAFEASFKVSDSHIPQYLRVAAVDEHGTVLKYSQPVDR</sequence>
<evidence type="ECO:0000313" key="2">
    <source>
        <dbReference type="Proteomes" id="UP000803844"/>
    </source>
</evidence>
<dbReference type="InterPro" id="IPR053143">
    <property type="entry name" value="Arylsulfate_ST"/>
</dbReference>
<keyword evidence="2" id="KW-1185">Reference proteome</keyword>
<name>A0A9P4XVW7_CRYP1</name>
<dbReference type="EMBL" id="MU032351">
    <property type="protein sequence ID" value="KAF3761816.1"/>
    <property type="molecule type" value="Genomic_DNA"/>
</dbReference>
<protein>
    <recommendedName>
        <fullName evidence="3">Arylsulfotransferase</fullName>
    </recommendedName>
</protein>
<reference evidence="1" key="1">
    <citation type="journal article" date="2020" name="Phytopathology">
        <title>Genome sequence of the chestnut blight fungus Cryphonectria parasitica EP155: A fundamental resource for an archetypical invasive plant pathogen.</title>
        <authorList>
            <person name="Crouch J.A."/>
            <person name="Dawe A."/>
            <person name="Aerts A."/>
            <person name="Barry K."/>
            <person name="Churchill A.C.L."/>
            <person name="Grimwood J."/>
            <person name="Hillman B."/>
            <person name="Milgroom M.G."/>
            <person name="Pangilinan J."/>
            <person name="Smith M."/>
            <person name="Salamov A."/>
            <person name="Schmutz J."/>
            <person name="Yadav J."/>
            <person name="Grigoriev I.V."/>
            <person name="Nuss D."/>
        </authorList>
    </citation>
    <scope>NUCLEOTIDE SEQUENCE</scope>
    <source>
        <strain evidence="1">EP155</strain>
    </source>
</reference>
<dbReference type="InterPro" id="IPR039535">
    <property type="entry name" value="ASST-like"/>
</dbReference>
<dbReference type="RefSeq" id="XP_040772795.1">
    <property type="nucleotide sequence ID" value="XM_040915789.1"/>
</dbReference>
<proteinExistence type="predicted"/>
<gene>
    <name evidence="1" type="ORF">M406DRAFT_228295</name>
</gene>
<dbReference type="PANTHER" id="PTHR35340:SF5">
    <property type="entry name" value="ASST-DOMAIN-CONTAINING PROTEIN"/>
    <property type="match status" value="1"/>
</dbReference>
<evidence type="ECO:0000313" key="1">
    <source>
        <dbReference type="EMBL" id="KAF3761816.1"/>
    </source>
</evidence>
<dbReference type="OrthoDB" id="5427350at2759"/>
<feature type="non-terminal residue" evidence="1">
    <location>
        <position position="493"/>
    </location>
</feature>
<evidence type="ECO:0008006" key="3">
    <source>
        <dbReference type="Google" id="ProtNLM"/>
    </source>
</evidence>